<feature type="domain" description="DUF4142" evidence="1">
    <location>
        <begin position="78"/>
        <end position="218"/>
    </location>
</feature>
<sequence>MALYASEQKTVSYLVIIKRAELLPSFLAKVSAPRISPLNAAHLPINKEIEMKKVLMFAIALILPAFAIAESPGKSELNDAEIAHIIVTANQIHIENGELAEKKATNKNVHAFARRMIKESTDINKQAKSLAAKLHVIPEDNSSSKSLKADGKKSLNKLKSFSGSEFDKAYIDTEIKLHRKVIDVVDIQLIHDVKNEELKALLVKVHTALAAHLEYAETIQGTVGDKH</sequence>
<dbReference type="PANTHER" id="PTHR38593">
    <property type="entry name" value="BLR2558 PROTEIN"/>
    <property type="match status" value="1"/>
</dbReference>
<dbReference type="Proteomes" id="UP000839052">
    <property type="component" value="Chromosome"/>
</dbReference>
<accession>A0ABN8AN54</accession>
<protein>
    <submittedName>
        <fullName evidence="2">Membrane protein</fullName>
    </submittedName>
</protein>
<dbReference type="Pfam" id="PF13628">
    <property type="entry name" value="DUF4142"/>
    <property type="match status" value="1"/>
</dbReference>
<dbReference type="PANTHER" id="PTHR38593:SF1">
    <property type="entry name" value="BLR2558 PROTEIN"/>
    <property type="match status" value="1"/>
</dbReference>
<evidence type="ECO:0000313" key="3">
    <source>
        <dbReference type="Proteomes" id="UP000839052"/>
    </source>
</evidence>
<proteinExistence type="predicted"/>
<keyword evidence="3" id="KW-1185">Reference proteome</keyword>
<reference evidence="2 3" key="1">
    <citation type="submission" date="2021-10" db="EMBL/GenBank/DDBJ databases">
        <authorList>
            <person name="Koch H."/>
        </authorList>
    </citation>
    <scope>NUCLEOTIDE SEQUENCE [LARGE SCALE GENOMIC DNA]</scope>
    <source>
        <strain evidence="2">6680</strain>
    </source>
</reference>
<evidence type="ECO:0000313" key="2">
    <source>
        <dbReference type="EMBL" id="CAG9932103.1"/>
    </source>
</evidence>
<dbReference type="EMBL" id="OU912926">
    <property type="protein sequence ID" value="CAG9932103.1"/>
    <property type="molecule type" value="Genomic_DNA"/>
</dbReference>
<dbReference type="InterPro" id="IPR025419">
    <property type="entry name" value="DUF4142"/>
</dbReference>
<evidence type="ECO:0000259" key="1">
    <source>
        <dbReference type="Pfam" id="PF13628"/>
    </source>
</evidence>
<gene>
    <name evidence="2" type="ORF">NTG6680_0850</name>
</gene>
<name>A0ABN8AN54_9PROT</name>
<organism evidence="2 3">
    <name type="scientific">Candidatus Nitrotoga arctica</name>
    <dbReference type="NCBI Taxonomy" id="453162"/>
    <lineage>
        <taxon>Bacteria</taxon>
        <taxon>Pseudomonadati</taxon>
        <taxon>Pseudomonadota</taxon>
        <taxon>Betaproteobacteria</taxon>
        <taxon>Nitrosomonadales</taxon>
        <taxon>Gallionellaceae</taxon>
        <taxon>Candidatus Nitrotoga</taxon>
    </lineage>
</organism>
<dbReference type="InterPro" id="IPR012347">
    <property type="entry name" value="Ferritin-like"/>
</dbReference>
<dbReference type="Gene3D" id="1.20.1260.10">
    <property type="match status" value="1"/>
</dbReference>